<reference evidence="12 13" key="1">
    <citation type="submission" date="2019-09" db="EMBL/GenBank/DDBJ databases">
        <title>NBRP : Genome information of microbial organism related human and environment.</title>
        <authorList>
            <person name="Hattori M."/>
            <person name="Oshima K."/>
            <person name="Inaba H."/>
            <person name="Suda W."/>
            <person name="Sakamoto M."/>
            <person name="Iino T."/>
            <person name="Kitahara M."/>
            <person name="Oshida Y."/>
            <person name="Iida T."/>
            <person name="Kudo T."/>
            <person name="Itoh T."/>
            <person name="Ohkuma M."/>
        </authorList>
    </citation>
    <scope>NUCLEOTIDE SEQUENCE [LARGE SCALE GENOMIC DNA]</scope>
    <source>
        <strain evidence="12 13">Hi-2</strain>
    </source>
</reference>
<dbReference type="InterPro" id="IPR023471">
    <property type="entry name" value="CtaG/Cox11_dom_sf"/>
</dbReference>
<dbReference type="PIRSF" id="PIRSF005413">
    <property type="entry name" value="COX11"/>
    <property type="match status" value="1"/>
</dbReference>
<evidence type="ECO:0000256" key="2">
    <source>
        <dbReference type="ARBA" id="ARBA00004382"/>
    </source>
</evidence>
<evidence type="ECO:0000256" key="4">
    <source>
        <dbReference type="ARBA" id="ARBA00015384"/>
    </source>
</evidence>
<dbReference type="GO" id="GO:0005507">
    <property type="term" value="F:copper ion binding"/>
    <property type="evidence" value="ECO:0007669"/>
    <property type="project" value="InterPro"/>
</dbReference>
<dbReference type="RefSeq" id="WP_149999796.1">
    <property type="nucleotide sequence ID" value="NZ_BKCL01000002.1"/>
</dbReference>
<dbReference type="NCBIfam" id="NF003465">
    <property type="entry name" value="PRK05089.1"/>
    <property type="match status" value="1"/>
</dbReference>
<dbReference type="FunFam" id="2.60.370.10:FF:000001">
    <property type="entry name" value="COX11 cytochrome c oxidase assembly homolog"/>
    <property type="match status" value="1"/>
</dbReference>
<evidence type="ECO:0000256" key="1">
    <source>
        <dbReference type="ARBA" id="ARBA00004007"/>
    </source>
</evidence>
<evidence type="ECO:0000313" key="13">
    <source>
        <dbReference type="Proteomes" id="UP000322084"/>
    </source>
</evidence>
<dbReference type="InterPro" id="IPR007533">
    <property type="entry name" value="Cyt_c_oxidase_assmbl_CtaG"/>
</dbReference>
<evidence type="ECO:0000256" key="7">
    <source>
        <dbReference type="ARBA" id="ARBA00022989"/>
    </source>
</evidence>
<keyword evidence="9 10" id="KW-0472">Membrane</keyword>
<dbReference type="Proteomes" id="UP000322084">
    <property type="component" value="Unassembled WGS sequence"/>
</dbReference>
<comment type="function">
    <text evidence="1 10">Exerts its effect at some terminal stage of cytochrome c oxidase synthesis, probably by being involved in the insertion of the copper B into subunit I.</text>
</comment>
<keyword evidence="10" id="KW-1003">Cell membrane</keyword>
<keyword evidence="10" id="KW-0997">Cell inner membrane</keyword>
<dbReference type="PANTHER" id="PTHR21320">
    <property type="entry name" value="CYTOCHROME C OXIDASE ASSEMBLY PROTEIN COX11-RELATED"/>
    <property type="match status" value="1"/>
</dbReference>
<dbReference type="SUPFAM" id="SSF110111">
    <property type="entry name" value="Ctag/Cox11"/>
    <property type="match status" value="1"/>
</dbReference>
<dbReference type="EMBL" id="BKCL01000002">
    <property type="protein sequence ID" value="GEQ97279.1"/>
    <property type="molecule type" value="Genomic_DNA"/>
</dbReference>
<evidence type="ECO:0000256" key="10">
    <source>
        <dbReference type="HAMAP-Rule" id="MF_00155"/>
    </source>
</evidence>
<dbReference type="GO" id="GO:0005886">
    <property type="term" value="C:plasma membrane"/>
    <property type="evidence" value="ECO:0007669"/>
    <property type="project" value="UniProtKB-SubCell"/>
</dbReference>
<proteinExistence type="inferred from homology"/>
<evidence type="ECO:0000256" key="5">
    <source>
        <dbReference type="ARBA" id="ARBA00022692"/>
    </source>
</evidence>
<dbReference type="Pfam" id="PF04442">
    <property type="entry name" value="CtaG_Cox11"/>
    <property type="match status" value="1"/>
</dbReference>
<accession>A0A5A7MQZ4</accession>
<evidence type="ECO:0000256" key="6">
    <source>
        <dbReference type="ARBA" id="ARBA00022968"/>
    </source>
</evidence>
<comment type="subcellular location">
    <subcellularLocation>
        <location evidence="2 10">Cell inner membrane</location>
        <topology evidence="2 10">Single-pass type II membrane protein</topology>
        <orientation evidence="2 10">Periplasmic side</orientation>
    </subcellularLocation>
</comment>
<keyword evidence="5 10" id="KW-0812">Transmembrane</keyword>
<keyword evidence="6 10" id="KW-0735">Signal-anchor</keyword>
<feature type="signal peptide" evidence="11">
    <location>
        <begin position="1"/>
        <end position="26"/>
    </location>
</feature>
<comment type="caution">
    <text evidence="12">The sequence shown here is derived from an EMBL/GenBank/DDBJ whole genome shotgun (WGS) entry which is preliminary data.</text>
</comment>
<keyword evidence="8 10" id="KW-0186">Copper</keyword>
<dbReference type="GO" id="GO:0008535">
    <property type="term" value="P:respiratory chain complex IV assembly"/>
    <property type="evidence" value="ECO:0007669"/>
    <property type="project" value="UniProtKB-UniRule"/>
</dbReference>
<sequence>MTPMAKKNLRAVSIALLALTASGSLAAFAVPLYEIFCQVTGYGGTTQRADAGDHVVLDRVMSVRFDGSVDADLPWKFHPLQNTQTVKVGETALAFFEATNLSDEPITGSAAFNVTPYKAGLYFSKIACFCFTEQTLQPGETVQMPVTYFIDPDIADDKKLDDVTEITLSYTFFFQGIAEGKGNEIHAGLKTSDMGLGDISGE</sequence>
<organism evidence="12 13">
    <name type="scientific">Iodidimonas gelatinilytica</name>
    <dbReference type="NCBI Taxonomy" id="1236966"/>
    <lineage>
        <taxon>Bacteria</taxon>
        <taxon>Pseudomonadati</taxon>
        <taxon>Pseudomonadota</taxon>
        <taxon>Alphaproteobacteria</taxon>
        <taxon>Iodidimonadales</taxon>
        <taxon>Iodidimonadaceae</taxon>
        <taxon>Iodidimonas</taxon>
    </lineage>
</organism>
<dbReference type="AlphaFoldDB" id="A0A5A7MQZ4"/>
<keyword evidence="7 10" id="KW-1133">Transmembrane helix</keyword>
<keyword evidence="11" id="KW-0732">Signal</keyword>
<evidence type="ECO:0000256" key="3">
    <source>
        <dbReference type="ARBA" id="ARBA00009620"/>
    </source>
</evidence>
<protein>
    <recommendedName>
        <fullName evidence="4 10">Cytochrome c oxidase assembly protein CtaG</fullName>
    </recommendedName>
</protein>
<evidence type="ECO:0000256" key="11">
    <source>
        <dbReference type="SAM" id="SignalP"/>
    </source>
</evidence>
<dbReference type="HAMAP" id="MF_00155">
    <property type="entry name" value="CtaG"/>
    <property type="match status" value="1"/>
</dbReference>
<dbReference type="PANTHER" id="PTHR21320:SF3">
    <property type="entry name" value="CYTOCHROME C OXIDASE ASSEMBLY PROTEIN COX11, MITOCHONDRIAL-RELATED"/>
    <property type="match status" value="1"/>
</dbReference>
<name>A0A5A7MQZ4_9PROT</name>
<comment type="similarity">
    <text evidence="3 10">Belongs to the COX11/CtaG family.</text>
</comment>
<gene>
    <name evidence="10 12" type="primary">ctaG</name>
    <name evidence="12" type="ORF">JCM17844_09160</name>
</gene>
<feature type="topological domain" description="Periplasmic" evidence="10">
    <location>
        <begin position="30"/>
        <end position="202"/>
    </location>
</feature>
<evidence type="ECO:0000256" key="8">
    <source>
        <dbReference type="ARBA" id="ARBA00023008"/>
    </source>
</evidence>
<evidence type="ECO:0000313" key="12">
    <source>
        <dbReference type="EMBL" id="GEQ97279.1"/>
    </source>
</evidence>
<feature type="chain" id="PRO_5023040197" description="Cytochrome c oxidase assembly protein CtaG" evidence="11">
    <location>
        <begin position="27"/>
        <end position="202"/>
    </location>
</feature>
<feature type="topological domain" description="Cytoplasmic" evidence="10">
    <location>
        <begin position="1"/>
        <end position="6"/>
    </location>
</feature>
<dbReference type="Gene3D" id="2.60.370.10">
    <property type="entry name" value="Ctag/Cox11"/>
    <property type="match status" value="1"/>
</dbReference>
<evidence type="ECO:0000256" key="9">
    <source>
        <dbReference type="ARBA" id="ARBA00023136"/>
    </source>
</evidence>